<dbReference type="STRING" id="306540.SAMN05421839_12323"/>
<dbReference type="FunFam" id="3.40.309.10:FF:000003">
    <property type="entry name" value="Aldehyde dehydrogenase"/>
    <property type="match status" value="1"/>
</dbReference>
<dbReference type="GO" id="GO:0006081">
    <property type="term" value="P:aldehyde metabolic process"/>
    <property type="evidence" value="ECO:0007669"/>
    <property type="project" value="InterPro"/>
</dbReference>
<dbReference type="Proteomes" id="UP000242243">
    <property type="component" value="Unassembled WGS sequence"/>
</dbReference>
<dbReference type="PROSITE" id="PS00687">
    <property type="entry name" value="ALDEHYDE_DEHYDR_GLU"/>
    <property type="match status" value="1"/>
</dbReference>
<reference evidence="9 12" key="2">
    <citation type="submission" date="2019-07" db="EMBL/GenBank/DDBJ databases">
        <title>Whole genome shotgun sequence of Halolactibacillus halophilus NBRC 100868.</title>
        <authorList>
            <person name="Hosoyama A."/>
            <person name="Uohara A."/>
            <person name="Ohji S."/>
            <person name="Ichikawa N."/>
        </authorList>
    </citation>
    <scope>NUCLEOTIDE SEQUENCE [LARGE SCALE GENOMIC DNA]</scope>
    <source>
        <strain evidence="9 12">NBRC 100868</strain>
    </source>
</reference>
<evidence type="ECO:0000313" key="10">
    <source>
        <dbReference type="EMBL" id="SFP47943.1"/>
    </source>
</evidence>
<dbReference type="Pfam" id="PF00171">
    <property type="entry name" value="Aldedh"/>
    <property type="match status" value="1"/>
</dbReference>
<sequence length="452" mass="51104">MHIYDQQKSYYKSGQTRPLQHRLTALNHLKDTIKRYEAEVIEALHQDLNKSEFESYTTEIGILYTEIDYTIKHLKKWMKPKKVKTALTHVGTKGKIYPDPYGVTLIIAPWNYPFQLAMAPLIGAIAGGNTAIVKPSELTPHTAEVIKKIITAAFIPEFIAVKQGGVDVSQQLLDTPFDYIFFTGSVNVGKIVMEKASKYLTPHTLELGGKSPAIVHEDASLKLAAKRIAWGKFINAGQTCVAPDYVYVHQDVKDDFLTYLTDAIEDLYSHQPLENPDYTHIVSDKHFDRLTHFLDDGTLFYGGDTNKETRAIAPTVLTDITWDRPVMAEEIFGPILPVMTYENLDFIIDDITKQPKPLALYLFTERDYTREKVIAEIPFGGGCINDTIYHLATPYLPFGGVGQSGTGNYHGKFSFDTFTHQKSILKQTTMFDVPLRYPNQKAGLKWVKKLMK</sequence>
<evidence type="ECO:0000256" key="3">
    <source>
        <dbReference type="ARBA" id="ARBA00023027"/>
    </source>
</evidence>
<dbReference type="Gene3D" id="3.40.605.10">
    <property type="entry name" value="Aldehyde Dehydrogenase, Chain A, domain 1"/>
    <property type="match status" value="1"/>
</dbReference>
<evidence type="ECO:0000256" key="2">
    <source>
        <dbReference type="ARBA" id="ARBA00023002"/>
    </source>
</evidence>
<reference evidence="10 11" key="1">
    <citation type="submission" date="2016-10" db="EMBL/GenBank/DDBJ databases">
        <authorList>
            <person name="de Groot N.N."/>
        </authorList>
    </citation>
    <scope>NUCLEOTIDE SEQUENCE [LARGE SCALE GENOMIC DNA]</scope>
    <source>
        <strain evidence="10 11">DSM 17073</strain>
    </source>
</reference>
<dbReference type="InterPro" id="IPR016162">
    <property type="entry name" value="Ald_DH_N"/>
</dbReference>
<dbReference type="InterPro" id="IPR016163">
    <property type="entry name" value="Ald_DH_C"/>
</dbReference>
<evidence type="ECO:0000256" key="4">
    <source>
        <dbReference type="PIRNR" id="PIRNR036492"/>
    </source>
</evidence>
<dbReference type="EMBL" id="BJWI01000018">
    <property type="protein sequence ID" value="GEM01871.1"/>
    <property type="molecule type" value="Genomic_DNA"/>
</dbReference>
<protein>
    <recommendedName>
        <fullName evidence="4">Aldehyde dehydrogenase</fullName>
    </recommendedName>
</protein>
<evidence type="ECO:0000256" key="1">
    <source>
        <dbReference type="ARBA" id="ARBA00009986"/>
    </source>
</evidence>
<keyword evidence="12" id="KW-1185">Reference proteome</keyword>
<dbReference type="EMBL" id="FOXC01000023">
    <property type="protein sequence ID" value="SFP47943.1"/>
    <property type="molecule type" value="Genomic_DNA"/>
</dbReference>
<evidence type="ECO:0000256" key="6">
    <source>
        <dbReference type="PROSITE-ProRule" id="PRU10007"/>
    </source>
</evidence>
<dbReference type="PROSITE" id="PS00070">
    <property type="entry name" value="ALDEHYDE_DEHYDR_CYS"/>
    <property type="match status" value="1"/>
</dbReference>
<evidence type="ECO:0000313" key="12">
    <source>
        <dbReference type="Proteomes" id="UP000321547"/>
    </source>
</evidence>
<gene>
    <name evidence="9" type="ORF">HHA03_14030</name>
    <name evidence="10" type="ORF">SAMN05421839_12323</name>
</gene>
<dbReference type="GO" id="GO:0005737">
    <property type="term" value="C:cytoplasm"/>
    <property type="evidence" value="ECO:0007669"/>
    <property type="project" value="TreeGrafter"/>
</dbReference>
<comment type="similarity">
    <text evidence="1 4 7">Belongs to the aldehyde dehydrogenase family.</text>
</comment>
<dbReference type="PANTHER" id="PTHR43570:SF16">
    <property type="entry name" value="ALDEHYDE DEHYDROGENASE TYPE III, ISOFORM Q"/>
    <property type="match status" value="1"/>
</dbReference>
<organism evidence="10 11">
    <name type="scientific">Halolactibacillus halophilus</name>
    <dbReference type="NCBI Taxonomy" id="306540"/>
    <lineage>
        <taxon>Bacteria</taxon>
        <taxon>Bacillati</taxon>
        <taxon>Bacillota</taxon>
        <taxon>Bacilli</taxon>
        <taxon>Bacillales</taxon>
        <taxon>Bacillaceae</taxon>
        <taxon>Halolactibacillus</taxon>
    </lineage>
</organism>
<dbReference type="InterPro" id="IPR016161">
    <property type="entry name" value="Ald_DH/histidinol_DH"/>
</dbReference>
<evidence type="ECO:0000256" key="7">
    <source>
        <dbReference type="RuleBase" id="RU003345"/>
    </source>
</evidence>
<feature type="active site" evidence="5 6">
    <location>
        <position position="206"/>
    </location>
</feature>
<dbReference type="OrthoDB" id="9762913at2"/>
<accession>A0A1I5QNX4</accession>
<evidence type="ECO:0000313" key="9">
    <source>
        <dbReference type="EMBL" id="GEM01871.1"/>
    </source>
</evidence>
<dbReference type="GO" id="GO:0004029">
    <property type="term" value="F:aldehyde dehydrogenase (NAD+) activity"/>
    <property type="evidence" value="ECO:0007669"/>
    <property type="project" value="TreeGrafter"/>
</dbReference>
<keyword evidence="3" id="KW-0520">NAD</keyword>
<dbReference type="InterPro" id="IPR012394">
    <property type="entry name" value="Aldehyde_DH_NAD(P)"/>
</dbReference>
<dbReference type="InterPro" id="IPR029510">
    <property type="entry name" value="Ald_DH_CS_GLU"/>
</dbReference>
<proteinExistence type="inferred from homology"/>
<dbReference type="Proteomes" id="UP000321547">
    <property type="component" value="Unassembled WGS sequence"/>
</dbReference>
<evidence type="ECO:0000256" key="5">
    <source>
        <dbReference type="PIRSR" id="PIRSR036492-1"/>
    </source>
</evidence>
<evidence type="ECO:0000259" key="8">
    <source>
        <dbReference type="Pfam" id="PF00171"/>
    </source>
</evidence>
<feature type="domain" description="Aldehyde dehydrogenase" evidence="8">
    <location>
        <begin position="12"/>
        <end position="424"/>
    </location>
</feature>
<feature type="active site" evidence="5">
    <location>
        <position position="240"/>
    </location>
</feature>
<dbReference type="RefSeq" id="WP_089832480.1">
    <property type="nucleotide sequence ID" value="NZ_BJWI01000018.1"/>
</dbReference>
<dbReference type="AlphaFoldDB" id="A0A1I5QNX4"/>
<dbReference type="InterPro" id="IPR016160">
    <property type="entry name" value="Ald_DH_CS_CYS"/>
</dbReference>
<dbReference type="FunFam" id="3.40.605.10:FF:000004">
    <property type="entry name" value="Aldehyde dehydrogenase"/>
    <property type="match status" value="1"/>
</dbReference>
<dbReference type="InterPro" id="IPR015590">
    <property type="entry name" value="Aldehyde_DH_dom"/>
</dbReference>
<dbReference type="PIRSF" id="PIRSF036492">
    <property type="entry name" value="ALDH"/>
    <property type="match status" value="1"/>
</dbReference>
<dbReference type="CDD" id="cd07136">
    <property type="entry name" value="ALDH_YwdH-P39616"/>
    <property type="match status" value="1"/>
</dbReference>
<dbReference type="PANTHER" id="PTHR43570">
    <property type="entry name" value="ALDEHYDE DEHYDROGENASE"/>
    <property type="match status" value="1"/>
</dbReference>
<keyword evidence="2 4" id="KW-0560">Oxidoreductase</keyword>
<evidence type="ECO:0000313" key="11">
    <source>
        <dbReference type="Proteomes" id="UP000242243"/>
    </source>
</evidence>
<dbReference type="SUPFAM" id="SSF53720">
    <property type="entry name" value="ALDH-like"/>
    <property type="match status" value="1"/>
</dbReference>
<dbReference type="Gene3D" id="3.40.309.10">
    <property type="entry name" value="Aldehyde Dehydrogenase, Chain A, domain 2"/>
    <property type="match status" value="1"/>
</dbReference>
<name>A0A1I5QNX4_9BACI</name>